<dbReference type="OrthoDB" id="8444189at2759"/>
<organism evidence="3 4">
    <name type="scientific">Nothobranchius furzeri</name>
    <name type="common">Turquoise killifish</name>
    <dbReference type="NCBI Taxonomy" id="105023"/>
    <lineage>
        <taxon>Eukaryota</taxon>
        <taxon>Metazoa</taxon>
        <taxon>Chordata</taxon>
        <taxon>Craniata</taxon>
        <taxon>Vertebrata</taxon>
        <taxon>Euteleostomi</taxon>
        <taxon>Actinopterygii</taxon>
        <taxon>Neopterygii</taxon>
        <taxon>Teleostei</taxon>
        <taxon>Neoteleostei</taxon>
        <taxon>Acanthomorphata</taxon>
        <taxon>Ovalentaria</taxon>
        <taxon>Atherinomorphae</taxon>
        <taxon>Cyprinodontiformes</taxon>
        <taxon>Nothobranchiidae</taxon>
        <taxon>Nothobranchius</taxon>
    </lineage>
</organism>
<dbReference type="Proteomes" id="UP000822369">
    <property type="component" value="Chromosome 4"/>
</dbReference>
<evidence type="ECO:0000313" key="2">
    <source>
        <dbReference type="EMBL" id="KAF7224580.1"/>
    </source>
</evidence>
<name>A0A8C6P3E8_NOTFU</name>
<keyword evidence="4" id="KW-1185">Reference proteome</keyword>
<evidence type="ECO:0000256" key="1">
    <source>
        <dbReference type="SAM" id="SignalP"/>
    </source>
</evidence>
<dbReference type="RefSeq" id="XP_054589614.2">
    <property type="nucleotide sequence ID" value="XM_054733639.2"/>
</dbReference>
<dbReference type="KEGG" id="nfu:107388875"/>
<dbReference type="EMBL" id="JAAVVJ010000004">
    <property type="protein sequence ID" value="KAF7224580.1"/>
    <property type="molecule type" value="Genomic_DNA"/>
</dbReference>
<dbReference type="RefSeq" id="XP_015820133.3">
    <property type="nucleotide sequence ID" value="XM_015964647.3"/>
</dbReference>
<dbReference type="GeneTree" id="ENSGT00530000066614"/>
<dbReference type="OMA" id="RQGHCSE"/>
<reference evidence="3" key="1">
    <citation type="submission" date="2014-08" db="EMBL/GenBank/DDBJ databases">
        <authorList>
            <person name="Senf B."/>
            <person name="Petzold A."/>
            <person name="Downie B.R."/>
            <person name="Koch P."/>
            <person name="Platzer M."/>
        </authorList>
    </citation>
    <scope>NUCLEOTIDE SEQUENCE [LARGE SCALE GENOMIC DNA]</scope>
    <source>
        <strain evidence="3">GRZ</strain>
    </source>
</reference>
<dbReference type="Ensembl" id="ENSNFUT00015039376.1">
    <property type="protein sequence ID" value="ENSNFUP00015037715.1"/>
    <property type="gene ID" value="ENSNFUG00015018224.1"/>
</dbReference>
<keyword evidence="1" id="KW-0732">Signal</keyword>
<dbReference type="Gene3D" id="1.20.1250.10">
    <property type="match status" value="1"/>
</dbReference>
<evidence type="ECO:0000313" key="4">
    <source>
        <dbReference type="Proteomes" id="UP000694548"/>
    </source>
</evidence>
<dbReference type="Proteomes" id="UP000694548">
    <property type="component" value="Chromosome sgr13"/>
</dbReference>
<feature type="signal peptide" evidence="1">
    <location>
        <begin position="1"/>
        <end position="20"/>
    </location>
</feature>
<dbReference type="SUPFAM" id="SSF47266">
    <property type="entry name" value="4-helical cytokines"/>
    <property type="match status" value="1"/>
</dbReference>
<dbReference type="InterPro" id="IPR009079">
    <property type="entry name" value="4_helix_cytokine-like_core"/>
</dbReference>
<proteinExistence type="predicted"/>
<dbReference type="AlphaFoldDB" id="A0A8C6P3E8"/>
<protein>
    <submittedName>
        <fullName evidence="2 3">Leptin-like</fullName>
    </submittedName>
</protein>
<evidence type="ECO:0000313" key="3">
    <source>
        <dbReference type="Ensembl" id="ENSNFUP00015037715.1"/>
    </source>
</evidence>
<accession>A0A8C6P3E8</accession>
<reference evidence="2" key="2">
    <citation type="submission" date="2020-03" db="EMBL/GenBank/DDBJ databases">
        <title>Intra-Species Differences in Population Size shape Life History and Genome Evolution.</title>
        <authorList>
            <person name="Willemsen D."/>
            <person name="Cui R."/>
            <person name="Valenzano D.R."/>
        </authorList>
    </citation>
    <scope>NUCLEOTIDE SEQUENCE</scope>
    <source>
        <strain evidence="2">GRZ</strain>
        <tissue evidence="2">Whole</tissue>
    </source>
</reference>
<dbReference type="GeneID" id="107388875"/>
<reference evidence="3" key="3">
    <citation type="submission" date="2025-05" db="UniProtKB">
        <authorList>
            <consortium name="Ensembl"/>
        </authorList>
    </citation>
    <scope>IDENTIFICATION</scope>
</reference>
<feature type="chain" id="PRO_5044681527" evidence="1">
    <location>
        <begin position="21"/>
        <end position="163"/>
    </location>
</feature>
<sequence>MDHTLVLLFSFFHVLRVGMGAPLRGDQLKVKVGKDADTLIIRLTQNFQMPPNLTLSPPSTELAGLASIVATLKGYNNLISDTFDGVAQVKSEISDLTNYINQWRLEHCRNQPSKPLVPTDSTTNVQHLQNQKRFVHTVSIVALMRVKEVLGQLRKNPDLLEIC</sequence>
<gene>
    <name evidence="3" type="primary">LOC107388875</name>
    <name evidence="2" type="ORF">G4P62_012826</name>
</gene>